<evidence type="ECO:0000313" key="3">
    <source>
        <dbReference type="Proteomes" id="UP000293296"/>
    </source>
</evidence>
<organism evidence="2 3">
    <name type="scientific">Solidesulfovibrio carbinolicus</name>
    <dbReference type="NCBI Taxonomy" id="296842"/>
    <lineage>
        <taxon>Bacteria</taxon>
        <taxon>Pseudomonadati</taxon>
        <taxon>Thermodesulfobacteriota</taxon>
        <taxon>Desulfovibrionia</taxon>
        <taxon>Desulfovibrionales</taxon>
        <taxon>Desulfovibrionaceae</taxon>
        <taxon>Solidesulfovibrio</taxon>
    </lineage>
</organism>
<reference evidence="2 3" key="1">
    <citation type="submission" date="2018-02" db="EMBL/GenBank/DDBJ databases">
        <title>Genome sequence of Desulfovibrio carbinolicus DSM 3852.</title>
        <authorList>
            <person name="Wilbanks E."/>
            <person name="Skennerton C.T."/>
            <person name="Orphan V.J."/>
        </authorList>
    </citation>
    <scope>NUCLEOTIDE SEQUENCE [LARGE SCALE GENOMIC DNA]</scope>
    <source>
        <strain evidence="2 3">DSM 3852</strain>
    </source>
</reference>
<sequence>MVLRGLLSCIVVLTLFVSAASAGSFDCVKPPYGKPFAPINEDGAFQKVKEEGGIAYYNYTGPCKIGVYERLTPVIAYGVVDDKLYSRVMQTENDDIDIIRQVTTKLAGTPKTTEEGDWTVMRWNFPEKQIKMKLKYNNKTKATKSALYYEPLRPGQNKANPEDLDD</sequence>
<dbReference type="Proteomes" id="UP000293296">
    <property type="component" value="Chromosome"/>
</dbReference>
<dbReference type="EMBL" id="CP026538">
    <property type="protein sequence ID" value="QAZ66615.1"/>
    <property type="molecule type" value="Genomic_DNA"/>
</dbReference>
<feature type="chain" id="PRO_5020805581" evidence="1">
    <location>
        <begin position="23"/>
        <end position="166"/>
    </location>
</feature>
<evidence type="ECO:0000256" key="1">
    <source>
        <dbReference type="SAM" id="SignalP"/>
    </source>
</evidence>
<dbReference type="KEGG" id="dcb:C3Y92_04900"/>
<name>A0A4P6HIH7_9BACT</name>
<dbReference type="OrthoDB" id="5452211at2"/>
<dbReference type="RefSeq" id="WP_129350060.1">
    <property type="nucleotide sequence ID" value="NZ_CP026538.1"/>
</dbReference>
<accession>A0A4P6HIH7</accession>
<protein>
    <submittedName>
        <fullName evidence="2">Uncharacterized protein</fullName>
    </submittedName>
</protein>
<dbReference type="AlphaFoldDB" id="A0A4P6HIH7"/>
<feature type="signal peptide" evidence="1">
    <location>
        <begin position="1"/>
        <end position="22"/>
    </location>
</feature>
<gene>
    <name evidence="2" type="ORF">C3Y92_04900</name>
</gene>
<keyword evidence="3" id="KW-1185">Reference proteome</keyword>
<proteinExistence type="predicted"/>
<evidence type="ECO:0000313" key="2">
    <source>
        <dbReference type="EMBL" id="QAZ66615.1"/>
    </source>
</evidence>
<keyword evidence="1" id="KW-0732">Signal</keyword>